<name>A0AAN7NXQ5_MYCAM</name>
<dbReference type="AlphaFoldDB" id="A0AAN7NXQ5"/>
<organism evidence="1 2">
    <name type="scientific">Mycteria americana</name>
    <name type="common">Wood stork</name>
    <dbReference type="NCBI Taxonomy" id="33587"/>
    <lineage>
        <taxon>Eukaryota</taxon>
        <taxon>Metazoa</taxon>
        <taxon>Chordata</taxon>
        <taxon>Craniata</taxon>
        <taxon>Vertebrata</taxon>
        <taxon>Euteleostomi</taxon>
        <taxon>Archelosauria</taxon>
        <taxon>Archosauria</taxon>
        <taxon>Dinosauria</taxon>
        <taxon>Saurischia</taxon>
        <taxon>Theropoda</taxon>
        <taxon>Coelurosauria</taxon>
        <taxon>Aves</taxon>
        <taxon>Neognathae</taxon>
        <taxon>Neoaves</taxon>
        <taxon>Aequornithes</taxon>
        <taxon>Ciconiiformes</taxon>
        <taxon>Ciconiidae</taxon>
        <taxon>Mycteria</taxon>
    </lineage>
</organism>
<sequence length="676" mass="74058">MNLPPGVDVANCPSQQGAEKILLMNESGELQDLLTKIESCLRHGERLQHFSSGFGCRVMPHVRPCLLQPACGMTQQVITANELAHDDGAPRTNFRHKAMSHTEVSSFRTLVTPCNIEFLNRVSAGIKHYMPKGCATKHSTSHVQPLQRGKGQRRVVVHQDMAVPLCCSFLLTLFFCSSVGSPWTAESSSSTMQGMTPRSHFMYYKDISHLRHEGRLAAVRLFPPPAARGRENSKGADSLLTLRLRLPDANTILHSIGQIGPKPITEVFHCRPSPDRPFPALDPSDYENDELYQASQKPIRLSAEILQYYLSYLNSVNNRVTRAVTELPVFMCLETSQVKTDKQKLEGSACQLLEVAGSSGVFSVQAVVVARSQGQLVLRLSTCSQWHQMAKSSTEAESHACTSTHTNTCSARRRDGHRGPLLSLPSGCGLPQHCGLLRATATPASPPAPPTHRQHTHSLHSGQMWISKKGIQETVPSFLLHTDGATTGLTLPAVILLPGRGTGATEAKQPQLPQPLLIRLLLQTLHQLCCPSLDTLQHLNVSLVVRGPKLNTGFEDAIGFLGHLGTLLAHSQVAINQHPQVLFCRAAFQPLFPKPVALHGVVVTQVQDPALGLVEPHTIGLCPWIQPVQIPLQNLPTLKQINTPTQLGVICRLTEGALNPLIQIIDKDIKQNWPEY</sequence>
<comment type="caution">
    <text evidence="1">The sequence shown here is derived from an EMBL/GenBank/DDBJ whole genome shotgun (WGS) entry which is preliminary data.</text>
</comment>
<reference evidence="1 2" key="1">
    <citation type="journal article" date="2023" name="J. Hered.">
        <title>Chromosome-level genome of the wood stork (Mycteria americana) provides insight into avian chromosome evolution.</title>
        <authorList>
            <person name="Flamio R. Jr."/>
            <person name="Ramstad K.M."/>
        </authorList>
    </citation>
    <scope>NUCLEOTIDE SEQUENCE [LARGE SCALE GENOMIC DNA]</scope>
    <source>
        <strain evidence="1">JAX WOST 10</strain>
    </source>
</reference>
<evidence type="ECO:0000313" key="1">
    <source>
        <dbReference type="EMBL" id="KAK4818798.1"/>
    </source>
</evidence>
<protein>
    <submittedName>
        <fullName evidence="1">Uncharacterized protein</fullName>
    </submittedName>
</protein>
<accession>A0AAN7NXQ5</accession>
<evidence type="ECO:0000313" key="2">
    <source>
        <dbReference type="Proteomes" id="UP001333110"/>
    </source>
</evidence>
<gene>
    <name evidence="1" type="ORF">QYF61_019519</name>
</gene>
<dbReference type="Proteomes" id="UP001333110">
    <property type="component" value="Unassembled WGS sequence"/>
</dbReference>
<proteinExistence type="predicted"/>
<keyword evidence="2" id="KW-1185">Reference proteome</keyword>
<dbReference type="EMBL" id="JAUNZN010000007">
    <property type="protein sequence ID" value="KAK4818798.1"/>
    <property type="molecule type" value="Genomic_DNA"/>
</dbReference>